<gene>
    <name evidence="1" type="ORF">QNI22_30385</name>
</gene>
<proteinExistence type="predicted"/>
<dbReference type="RefSeq" id="WP_313997789.1">
    <property type="nucleotide sequence ID" value="NZ_JASJOU010000014.1"/>
</dbReference>
<evidence type="ECO:0000313" key="2">
    <source>
        <dbReference type="Proteomes" id="UP001232063"/>
    </source>
</evidence>
<comment type="caution">
    <text evidence="1">The sequence shown here is derived from an EMBL/GenBank/DDBJ whole genome shotgun (WGS) entry which is preliminary data.</text>
</comment>
<keyword evidence="2" id="KW-1185">Reference proteome</keyword>
<accession>A0AAE3R861</accession>
<dbReference type="EMBL" id="JASJOU010000014">
    <property type="protein sequence ID" value="MDJ1505010.1"/>
    <property type="molecule type" value="Genomic_DNA"/>
</dbReference>
<evidence type="ECO:0000313" key="1">
    <source>
        <dbReference type="EMBL" id="MDJ1505010.1"/>
    </source>
</evidence>
<sequence>MFTNKQLSASTLQEIANQELSYFTGNTQETTMNNDVQAYLGDGDDLLHFGGSAIDSTKSFASAFPSGDGLRQFGIRLKNTHETLALTALLFAGYHEDITTNNLNRGVVKTGAFKSVENADGLTASAQLPGKTVEEFLEWLKYVPSQLVMMKLRTDNIEQIGKPISIKTLSPFQDLPTDYIQPENAQDQYSNNEKVVTFMVEKQLDFSRRFEYSVEPGTTVTIVYYIGATLDTAVALERKRAKAKVTMNFIGSDGINQLGQLQAARQLGM</sequence>
<reference evidence="1" key="1">
    <citation type="submission" date="2023-05" db="EMBL/GenBank/DDBJ databases">
        <authorList>
            <person name="Zhang X."/>
        </authorList>
    </citation>
    <scope>NUCLEOTIDE SEQUENCE</scope>
    <source>
        <strain evidence="1">BD1B2-1</strain>
    </source>
</reference>
<name>A0AAE3R861_9BACT</name>
<organism evidence="1 2">
    <name type="scientific">Xanthocytophaga agilis</name>
    <dbReference type="NCBI Taxonomy" id="3048010"/>
    <lineage>
        <taxon>Bacteria</taxon>
        <taxon>Pseudomonadati</taxon>
        <taxon>Bacteroidota</taxon>
        <taxon>Cytophagia</taxon>
        <taxon>Cytophagales</taxon>
        <taxon>Rhodocytophagaceae</taxon>
        <taxon>Xanthocytophaga</taxon>
    </lineage>
</organism>
<protein>
    <submittedName>
        <fullName evidence="1">Uncharacterized protein</fullName>
    </submittedName>
</protein>
<dbReference type="AlphaFoldDB" id="A0AAE3R861"/>
<dbReference type="Proteomes" id="UP001232063">
    <property type="component" value="Unassembled WGS sequence"/>
</dbReference>